<dbReference type="Proteomes" id="UP000885847">
    <property type="component" value="Unassembled WGS sequence"/>
</dbReference>
<dbReference type="PROSITE" id="PS01234">
    <property type="entry name" value="GATB"/>
    <property type="match status" value="1"/>
</dbReference>
<comment type="subunit">
    <text evidence="2">Heterotrimer of A, B and C subunits.</text>
</comment>
<dbReference type="Gene3D" id="1.10.150.380">
    <property type="entry name" value="GatB domain, N-terminal subdomain"/>
    <property type="match status" value="1"/>
</dbReference>
<dbReference type="Pfam" id="PF02934">
    <property type="entry name" value="GatB_N"/>
    <property type="match status" value="1"/>
</dbReference>
<dbReference type="SUPFAM" id="SSF55931">
    <property type="entry name" value="Glutamine synthetase/guanido kinase"/>
    <property type="match status" value="1"/>
</dbReference>
<evidence type="ECO:0000256" key="8">
    <source>
        <dbReference type="ARBA" id="ARBA00047380"/>
    </source>
</evidence>
<dbReference type="InterPro" id="IPR004413">
    <property type="entry name" value="GatB"/>
</dbReference>
<feature type="non-terminal residue" evidence="11">
    <location>
        <position position="411"/>
    </location>
</feature>
<dbReference type="NCBIfam" id="NF004014">
    <property type="entry name" value="PRK05477.1-4"/>
    <property type="match status" value="1"/>
</dbReference>
<keyword evidence="5" id="KW-0067">ATP-binding</keyword>
<dbReference type="InterPro" id="IPR042114">
    <property type="entry name" value="GatB_C_1"/>
</dbReference>
<comment type="caution">
    <text evidence="11">The sequence shown here is derived from an EMBL/GenBank/DDBJ whole genome shotgun (WGS) entry which is preliminary data.</text>
</comment>
<gene>
    <name evidence="11" type="primary">gatB</name>
    <name evidence="11" type="ORF">ENF18_00885</name>
</gene>
<dbReference type="NCBIfam" id="TIGR00133">
    <property type="entry name" value="gatB"/>
    <property type="match status" value="1"/>
</dbReference>
<dbReference type="InterPro" id="IPR006075">
    <property type="entry name" value="Asn/Gln-tRNA_Trfase_suB/E_cat"/>
</dbReference>
<evidence type="ECO:0000256" key="2">
    <source>
        <dbReference type="ARBA" id="ARBA00011123"/>
    </source>
</evidence>
<dbReference type="InterPro" id="IPR017958">
    <property type="entry name" value="Gln-tRNA_amidoTrfase_suB_CS"/>
</dbReference>
<comment type="catalytic activity">
    <reaction evidence="9">
        <text>L-glutamyl-tRNA(Gln) + L-glutamine + ATP + H2O = L-glutaminyl-tRNA(Gln) + L-glutamate + ADP + phosphate + H(+)</text>
        <dbReference type="Rhea" id="RHEA:17521"/>
        <dbReference type="Rhea" id="RHEA-COMP:9681"/>
        <dbReference type="Rhea" id="RHEA-COMP:9684"/>
        <dbReference type="ChEBI" id="CHEBI:15377"/>
        <dbReference type="ChEBI" id="CHEBI:15378"/>
        <dbReference type="ChEBI" id="CHEBI:29985"/>
        <dbReference type="ChEBI" id="CHEBI:30616"/>
        <dbReference type="ChEBI" id="CHEBI:43474"/>
        <dbReference type="ChEBI" id="CHEBI:58359"/>
        <dbReference type="ChEBI" id="CHEBI:78520"/>
        <dbReference type="ChEBI" id="CHEBI:78521"/>
        <dbReference type="ChEBI" id="CHEBI:456216"/>
    </reaction>
</comment>
<keyword evidence="3" id="KW-0436">Ligase</keyword>
<evidence type="ECO:0000256" key="3">
    <source>
        <dbReference type="ARBA" id="ARBA00022598"/>
    </source>
</evidence>
<comment type="function">
    <text evidence="7">Allows the formation of correctly charged Asn-tRNA(Asn) or Gln-tRNA(Gln) through the transamidation of misacylated Asp-tRNA(Asn) or Glu-tRNA(Gln) in organisms which lack either or both of asparaginyl-tRNA or glutaminyl-tRNA synthetases. The reaction takes place in the presence of glutamine and ATP through an activated phospho-Asp-tRNA(Asn) or phospho-Glu-tRNA(Gln).</text>
</comment>
<dbReference type="GO" id="GO:0006412">
    <property type="term" value="P:translation"/>
    <property type="evidence" value="ECO:0007669"/>
    <property type="project" value="UniProtKB-KW"/>
</dbReference>
<accession>A0A7C0Z8U2</accession>
<dbReference type="PANTHER" id="PTHR11659">
    <property type="entry name" value="GLUTAMYL-TRNA GLN AMIDOTRANSFERASE SUBUNIT B MITOCHONDRIAL AND PROKARYOTIC PET112-RELATED"/>
    <property type="match status" value="1"/>
</dbReference>
<protein>
    <submittedName>
        <fullName evidence="11">Asp-tRNA(Asn)/Glu-tRNA(Gln) amidotransferase subunit GatB</fullName>
    </submittedName>
</protein>
<evidence type="ECO:0000259" key="10">
    <source>
        <dbReference type="SMART" id="SM00845"/>
    </source>
</evidence>
<sequence>MELKPRIGIEVHTQLKTKSKVFCSCPVTFGEEPNTHICPVCMGYPGVLPVLNKKAVELTLRIALALNCEIDMHSRFARKNYFYPDLPKGYQITQYMRPIGRNGYIDIGGKRIRINRVHLEEETAKMIHQGDKTLLDFNRAGVPLVEIVSEPDIESGEEAVLYLKMLQAILRFTGASDADMEKGMMRCEPNISVGVGDELGTKTEIKNLNSFRAVQRGIDYEIKRQTEIIKNGGKVEQVTLLWDESRKETRIMRKKETAADYRYFPEPDLPPLVLTREYIEGIKKTQPELPHEKKRRYVEEMGLREYEAGIISMDMVMAQYFERASGLWDKHQEIAKWIVSELIRYRDYNRLNPESFIQLLRLVDEGKVSRIAAKDVLPEMIESGKSAMEIVKEKNLLQVSDESSLKDVVLE</sequence>
<evidence type="ECO:0000256" key="6">
    <source>
        <dbReference type="ARBA" id="ARBA00022917"/>
    </source>
</evidence>
<evidence type="ECO:0000256" key="5">
    <source>
        <dbReference type="ARBA" id="ARBA00022840"/>
    </source>
</evidence>
<comment type="similarity">
    <text evidence="1">Belongs to the GatB/GatE family. GatB subfamily.</text>
</comment>
<feature type="domain" description="Asn/Gln amidotransferase" evidence="10">
    <location>
        <begin position="319"/>
        <end position="411"/>
    </location>
</feature>
<dbReference type="InterPro" id="IPR003789">
    <property type="entry name" value="Asn/Gln_tRNA_amidoTrase-B-like"/>
</dbReference>
<organism evidence="11">
    <name type="scientific">candidate division WOR-3 bacterium</name>
    <dbReference type="NCBI Taxonomy" id="2052148"/>
    <lineage>
        <taxon>Bacteria</taxon>
        <taxon>Bacteria division WOR-3</taxon>
    </lineage>
</organism>
<dbReference type="GO" id="GO:0016884">
    <property type="term" value="F:carbon-nitrogen ligase activity, with glutamine as amido-N-donor"/>
    <property type="evidence" value="ECO:0007669"/>
    <property type="project" value="InterPro"/>
</dbReference>
<dbReference type="InterPro" id="IPR017959">
    <property type="entry name" value="Asn/Gln-tRNA_amidoTrfase_suB/E"/>
</dbReference>
<reference evidence="11" key="1">
    <citation type="journal article" date="2020" name="mSystems">
        <title>Genome- and Community-Level Interaction Insights into Carbon Utilization and Element Cycling Functions of Hydrothermarchaeota in Hydrothermal Sediment.</title>
        <authorList>
            <person name="Zhou Z."/>
            <person name="Liu Y."/>
            <person name="Xu W."/>
            <person name="Pan J."/>
            <person name="Luo Z.H."/>
            <person name="Li M."/>
        </authorList>
    </citation>
    <scope>NUCLEOTIDE SEQUENCE [LARGE SCALE GENOMIC DNA]</scope>
    <source>
        <strain evidence="11">HyVt-102</strain>
    </source>
</reference>
<dbReference type="AlphaFoldDB" id="A0A7C0Z8U2"/>
<dbReference type="GO" id="GO:0005524">
    <property type="term" value="F:ATP binding"/>
    <property type="evidence" value="ECO:0007669"/>
    <property type="project" value="UniProtKB-KW"/>
</dbReference>
<dbReference type="InterPro" id="IPR018027">
    <property type="entry name" value="Asn/Gln_amidotransferase"/>
</dbReference>
<keyword evidence="6" id="KW-0648">Protein biosynthesis</keyword>
<dbReference type="NCBIfam" id="NF004012">
    <property type="entry name" value="PRK05477.1-2"/>
    <property type="match status" value="1"/>
</dbReference>
<evidence type="ECO:0000256" key="4">
    <source>
        <dbReference type="ARBA" id="ARBA00022741"/>
    </source>
</evidence>
<dbReference type="SMART" id="SM00845">
    <property type="entry name" value="GatB_Yqey"/>
    <property type="match status" value="1"/>
</dbReference>
<dbReference type="EMBL" id="DQWE01000040">
    <property type="protein sequence ID" value="HDI82330.1"/>
    <property type="molecule type" value="Genomic_DNA"/>
</dbReference>
<dbReference type="InterPro" id="IPR014746">
    <property type="entry name" value="Gln_synth/guanido_kin_cat_dom"/>
</dbReference>
<evidence type="ECO:0000256" key="9">
    <source>
        <dbReference type="ARBA" id="ARBA00047913"/>
    </source>
</evidence>
<evidence type="ECO:0000313" key="11">
    <source>
        <dbReference type="EMBL" id="HDI82330.1"/>
    </source>
</evidence>
<dbReference type="SUPFAM" id="SSF89095">
    <property type="entry name" value="GatB/YqeY motif"/>
    <property type="match status" value="1"/>
</dbReference>
<evidence type="ECO:0000256" key="7">
    <source>
        <dbReference type="ARBA" id="ARBA00024799"/>
    </source>
</evidence>
<dbReference type="Pfam" id="PF02637">
    <property type="entry name" value="GatB_Yqey"/>
    <property type="match status" value="1"/>
</dbReference>
<comment type="catalytic activity">
    <reaction evidence="8">
        <text>L-aspartyl-tRNA(Asn) + L-glutamine + ATP + H2O = L-asparaginyl-tRNA(Asn) + L-glutamate + ADP + phosphate + 2 H(+)</text>
        <dbReference type="Rhea" id="RHEA:14513"/>
        <dbReference type="Rhea" id="RHEA-COMP:9674"/>
        <dbReference type="Rhea" id="RHEA-COMP:9677"/>
        <dbReference type="ChEBI" id="CHEBI:15377"/>
        <dbReference type="ChEBI" id="CHEBI:15378"/>
        <dbReference type="ChEBI" id="CHEBI:29985"/>
        <dbReference type="ChEBI" id="CHEBI:30616"/>
        <dbReference type="ChEBI" id="CHEBI:43474"/>
        <dbReference type="ChEBI" id="CHEBI:58359"/>
        <dbReference type="ChEBI" id="CHEBI:78515"/>
        <dbReference type="ChEBI" id="CHEBI:78516"/>
        <dbReference type="ChEBI" id="CHEBI:456216"/>
    </reaction>
</comment>
<keyword evidence="4" id="KW-0547">Nucleotide-binding</keyword>
<name>A0A7C0Z8U2_UNCW3</name>
<proteinExistence type="inferred from homology"/>
<evidence type="ECO:0000256" key="1">
    <source>
        <dbReference type="ARBA" id="ARBA00005306"/>
    </source>
</evidence>
<dbReference type="HAMAP" id="MF_00121">
    <property type="entry name" value="GatB"/>
    <property type="match status" value="1"/>
</dbReference>